<feature type="domain" description="WYL" evidence="2">
    <location>
        <begin position="139"/>
        <end position="202"/>
    </location>
</feature>
<sequence>MNRTARLYALVEELRAAAPRPRTVAALAARFEVAGRTVQRDLQALMQAGVPVRAVTGRGGGWSIDPEMTMPPVRFTPEEAAAVAVALAAAGAGAPFASAARTAAQKLAASTSPPASQAARELAARIVALPAQTDPAVRAAVEEALTGNAVLRLSYVDAAGRPSERVVEPAGLLTAGGRWYLIAWCRTRRAGRGFRLDRVLAAAPTGERGRSHDLAALLRGSVAEGAAPAASGAPLAPPA</sequence>
<dbReference type="PANTHER" id="PTHR34580:SF3">
    <property type="entry name" value="PROTEIN PAFB"/>
    <property type="match status" value="1"/>
</dbReference>
<dbReference type="Pfam" id="PF08279">
    <property type="entry name" value="HTH_11"/>
    <property type="match status" value="1"/>
</dbReference>
<dbReference type="Pfam" id="PF13280">
    <property type="entry name" value="WYL"/>
    <property type="match status" value="1"/>
</dbReference>
<dbReference type="EMBL" id="RBAL01000004">
    <property type="protein sequence ID" value="RKN44014.1"/>
    <property type="molecule type" value="Genomic_DNA"/>
</dbReference>
<dbReference type="InterPro" id="IPR013196">
    <property type="entry name" value="HTH_11"/>
</dbReference>
<evidence type="ECO:0000259" key="2">
    <source>
        <dbReference type="Pfam" id="PF13280"/>
    </source>
</evidence>
<dbReference type="PROSITE" id="PS52050">
    <property type="entry name" value="WYL"/>
    <property type="match status" value="1"/>
</dbReference>
<gene>
    <name evidence="3" type="ORF">D7294_10095</name>
</gene>
<feature type="domain" description="Helix-turn-helix type 11" evidence="1">
    <location>
        <begin position="6"/>
        <end position="59"/>
    </location>
</feature>
<dbReference type="InterPro" id="IPR051534">
    <property type="entry name" value="CBASS_pafABC_assoc_protein"/>
</dbReference>
<dbReference type="InterPro" id="IPR036390">
    <property type="entry name" value="WH_DNA-bd_sf"/>
</dbReference>
<organism evidence="3 4">
    <name type="scientific">Streptomyces hoynatensis</name>
    <dbReference type="NCBI Taxonomy" id="1141874"/>
    <lineage>
        <taxon>Bacteria</taxon>
        <taxon>Bacillati</taxon>
        <taxon>Actinomycetota</taxon>
        <taxon>Actinomycetes</taxon>
        <taxon>Kitasatosporales</taxon>
        <taxon>Streptomycetaceae</taxon>
        <taxon>Streptomyces</taxon>
    </lineage>
</organism>
<accession>A0A3A9Z863</accession>
<evidence type="ECO:0000313" key="4">
    <source>
        <dbReference type="Proteomes" id="UP000272474"/>
    </source>
</evidence>
<protein>
    <submittedName>
        <fullName evidence="3">WYL domain-containing protein</fullName>
    </submittedName>
</protein>
<evidence type="ECO:0000259" key="1">
    <source>
        <dbReference type="Pfam" id="PF08279"/>
    </source>
</evidence>
<dbReference type="RefSeq" id="WP_120677780.1">
    <property type="nucleotide sequence ID" value="NZ_RBAL01000004.1"/>
</dbReference>
<name>A0A3A9Z863_9ACTN</name>
<dbReference type="PANTHER" id="PTHR34580">
    <property type="match status" value="1"/>
</dbReference>
<comment type="caution">
    <text evidence="3">The sequence shown here is derived from an EMBL/GenBank/DDBJ whole genome shotgun (WGS) entry which is preliminary data.</text>
</comment>
<dbReference type="SUPFAM" id="SSF46785">
    <property type="entry name" value="Winged helix' DNA-binding domain"/>
    <property type="match status" value="1"/>
</dbReference>
<proteinExistence type="predicted"/>
<dbReference type="InterPro" id="IPR036388">
    <property type="entry name" value="WH-like_DNA-bd_sf"/>
</dbReference>
<dbReference type="AlphaFoldDB" id="A0A3A9Z863"/>
<dbReference type="InterPro" id="IPR026881">
    <property type="entry name" value="WYL_dom"/>
</dbReference>
<reference evidence="3 4" key="1">
    <citation type="journal article" date="2014" name="Int. J. Syst. Evol. Microbiol.">
        <title>Streptomyces hoynatensis sp. nov., isolated from deep marine sediment.</title>
        <authorList>
            <person name="Veyisoglu A."/>
            <person name="Sahin N."/>
        </authorList>
    </citation>
    <scope>NUCLEOTIDE SEQUENCE [LARGE SCALE GENOMIC DNA]</scope>
    <source>
        <strain evidence="3 4">KCTC 29097</strain>
    </source>
</reference>
<keyword evidence="4" id="KW-1185">Reference proteome</keyword>
<dbReference type="OrthoDB" id="3171994at2"/>
<dbReference type="Proteomes" id="UP000272474">
    <property type="component" value="Unassembled WGS sequence"/>
</dbReference>
<dbReference type="Gene3D" id="1.10.10.10">
    <property type="entry name" value="Winged helix-like DNA-binding domain superfamily/Winged helix DNA-binding domain"/>
    <property type="match status" value="1"/>
</dbReference>
<evidence type="ECO:0000313" key="3">
    <source>
        <dbReference type="EMBL" id="RKN44014.1"/>
    </source>
</evidence>